<evidence type="ECO:0000313" key="2">
    <source>
        <dbReference type="EMBL" id="CAK9312908.1"/>
    </source>
</evidence>
<proteinExistence type="predicted"/>
<reference evidence="2 3" key="1">
    <citation type="submission" date="2024-03" db="EMBL/GenBank/DDBJ databases">
        <authorList>
            <person name="Gkanogiannis A."/>
            <person name="Becerra Lopez-Lavalle L."/>
        </authorList>
    </citation>
    <scope>NUCLEOTIDE SEQUENCE [LARGE SCALE GENOMIC DNA]</scope>
</reference>
<feature type="compositionally biased region" description="Basic and acidic residues" evidence="1">
    <location>
        <begin position="7"/>
        <end position="18"/>
    </location>
</feature>
<evidence type="ECO:0000313" key="3">
    <source>
        <dbReference type="Proteomes" id="UP001642487"/>
    </source>
</evidence>
<feature type="compositionally biased region" description="Polar residues" evidence="1">
    <location>
        <begin position="20"/>
        <end position="36"/>
    </location>
</feature>
<protein>
    <submittedName>
        <fullName evidence="2">Uncharacterized protein</fullName>
    </submittedName>
</protein>
<feature type="region of interest" description="Disordered" evidence="1">
    <location>
        <begin position="1"/>
        <end position="36"/>
    </location>
</feature>
<accession>A0ABP0Y1R8</accession>
<sequence length="288" mass="32634">MRLTMPDSHDLPSGERFKSLNPSIKSLHSSRQNSGRGLSFGQRSVFPLYHIHNRSFLGKMHFSHSTMAEDQRGFRDLSSPSSTAFRSLRLLRRSHRRPFGKSHFHSSPDRSCSISFPPQILTLNFTKPKDATRIMTSVQSVSSKFSSSKSESANPPSEKLEFGELENCFFQPSLRFRTILNSDIFERIRKIELNRKYRARKTIRGSLIAIATVTRRAGWASDDVSLKNKKCAFHLSLNESSNSDSESQASIAELPFFRFISLSQLISPFSQIPSSLSLLHVSVFLSFP</sequence>
<name>A0ABP0Y1R8_9ROSI</name>
<dbReference type="EMBL" id="OZ021745">
    <property type="protein sequence ID" value="CAK9312908.1"/>
    <property type="molecule type" value="Genomic_DNA"/>
</dbReference>
<dbReference type="Proteomes" id="UP001642487">
    <property type="component" value="Chromosome 11"/>
</dbReference>
<gene>
    <name evidence="2" type="ORF">CITCOLO1_LOCUS4618</name>
</gene>
<evidence type="ECO:0000256" key="1">
    <source>
        <dbReference type="SAM" id="MobiDB-lite"/>
    </source>
</evidence>
<organism evidence="2 3">
    <name type="scientific">Citrullus colocynthis</name>
    <name type="common">colocynth</name>
    <dbReference type="NCBI Taxonomy" id="252529"/>
    <lineage>
        <taxon>Eukaryota</taxon>
        <taxon>Viridiplantae</taxon>
        <taxon>Streptophyta</taxon>
        <taxon>Embryophyta</taxon>
        <taxon>Tracheophyta</taxon>
        <taxon>Spermatophyta</taxon>
        <taxon>Magnoliopsida</taxon>
        <taxon>eudicotyledons</taxon>
        <taxon>Gunneridae</taxon>
        <taxon>Pentapetalae</taxon>
        <taxon>rosids</taxon>
        <taxon>fabids</taxon>
        <taxon>Cucurbitales</taxon>
        <taxon>Cucurbitaceae</taxon>
        <taxon>Benincaseae</taxon>
        <taxon>Citrullus</taxon>
    </lineage>
</organism>
<keyword evidence="3" id="KW-1185">Reference proteome</keyword>